<feature type="region of interest" description="Disordered" evidence="4">
    <location>
        <begin position="87"/>
        <end position="166"/>
    </location>
</feature>
<feature type="compositionally biased region" description="Polar residues" evidence="4">
    <location>
        <begin position="339"/>
        <end position="362"/>
    </location>
</feature>
<feature type="compositionally biased region" description="Low complexity" evidence="4">
    <location>
        <begin position="133"/>
        <end position="144"/>
    </location>
</feature>
<dbReference type="InterPro" id="IPR001715">
    <property type="entry name" value="CH_dom"/>
</dbReference>
<evidence type="ECO:0000259" key="5">
    <source>
        <dbReference type="PROSITE" id="PS50021"/>
    </source>
</evidence>
<dbReference type="AlphaFoldDB" id="A0A7K8RX32"/>
<feature type="domain" description="Calponin-homology (CH)" evidence="5">
    <location>
        <begin position="966"/>
        <end position="1071"/>
    </location>
</feature>
<feature type="coiled-coil region" evidence="3">
    <location>
        <begin position="743"/>
        <end position="770"/>
    </location>
</feature>
<evidence type="ECO:0000256" key="1">
    <source>
        <dbReference type="ARBA" id="ARBA00009452"/>
    </source>
</evidence>
<feature type="compositionally biased region" description="Low complexity" evidence="4">
    <location>
        <begin position="258"/>
        <end position="277"/>
    </location>
</feature>
<accession>A0A7K8RX32</accession>
<evidence type="ECO:0000313" key="6">
    <source>
        <dbReference type="EMBL" id="NXF21562.1"/>
    </source>
</evidence>
<dbReference type="Pfam" id="PF00307">
    <property type="entry name" value="CH"/>
    <property type="match status" value="1"/>
</dbReference>
<dbReference type="CDD" id="cd21257">
    <property type="entry name" value="CH_CYTSB"/>
    <property type="match status" value="1"/>
</dbReference>
<dbReference type="Gene3D" id="1.10.418.10">
    <property type="entry name" value="Calponin-like domain"/>
    <property type="match status" value="1"/>
</dbReference>
<keyword evidence="2 3" id="KW-0175">Coiled coil</keyword>
<feature type="compositionally biased region" description="Polar residues" evidence="4">
    <location>
        <begin position="278"/>
        <end position="289"/>
    </location>
</feature>
<evidence type="ECO:0000256" key="2">
    <source>
        <dbReference type="ARBA" id="ARBA00023054"/>
    </source>
</evidence>
<feature type="coiled-coil region" evidence="3">
    <location>
        <begin position="366"/>
        <end position="611"/>
    </location>
</feature>
<dbReference type="SMART" id="SM00033">
    <property type="entry name" value="CH"/>
    <property type="match status" value="1"/>
</dbReference>
<feature type="compositionally biased region" description="Polar residues" evidence="4">
    <location>
        <begin position="308"/>
        <end position="320"/>
    </location>
</feature>
<dbReference type="PANTHER" id="PTHR23167">
    <property type="entry name" value="CALPONIN HOMOLOGY DOMAIN-CONTAINING PROTEIN DDB_G0272472-RELATED"/>
    <property type="match status" value="1"/>
</dbReference>
<feature type="compositionally biased region" description="Basic and acidic residues" evidence="4">
    <location>
        <begin position="153"/>
        <end position="166"/>
    </location>
</feature>
<name>A0A7K8RX32_9PASS</name>
<evidence type="ECO:0000256" key="3">
    <source>
        <dbReference type="SAM" id="Coils"/>
    </source>
</evidence>
<feature type="coiled-coil region" evidence="3">
    <location>
        <begin position="683"/>
        <end position="717"/>
    </location>
</feature>
<feature type="compositionally biased region" description="Basic and acidic residues" evidence="4">
    <location>
        <begin position="290"/>
        <end position="299"/>
    </location>
</feature>
<dbReference type="InterPro" id="IPR036872">
    <property type="entry name" value="CH_dom_sf"/>
</dbReference>
<sequence>MKSSARPWSAIAKQGSHGVDRGKPLSTTSTGMKTSKSSTSLAFESRLSKLKRASSEDMLTKPGPAAASGVSRLKKTITAGAISELAESRLKPSTGAVSAAKRTGIPAPRELSSSVSRERAVLRAQANPRKTQPSPTSSAAPTPTKHVRPTSKSKQENETGDKAVLESQVKELLAEAKTKDSEITKLRCELKKCKEKGSLNAEGMGASNQNLETASPVDIDPLIRTLQEKNRTFQKELASLGEENRALKEKLLYLENSPLSDTTTSSGGDSSLPTPTTQESSFGSPSKSVSRGEAEEHRQRLNGAALRNSGSSSSDVTKASLSPDASDFEHIADVPSRPASASSNHFKGSKCSTAGSSPNNISDLSVASLTERIQKMEENHHSTAEELQATLQELSDQQQMVQELTTENEKLVEEKALLETSFRQHRDRAEQLSQENEKLMTLLQERSKNEAQEEKVLELEQKCAEVLEKAQFEREKLLNIQQQLTSSLRGLEREHQDAQQVIKSLREENEKLLKLLEVEQQSNSTVTKSLEDCKIALEGLKIENGSLKTQLENEKQKAAEINVMGCTSDNSEVQEMLKVAHAEKAQLEASCTELKQELLKANSELKHIQGLLSKVKHVSHHLASVNKAQAVIMSQCCRRSESVQPFLYGEGSMRRMIKLAAEEESIAKKHLHGLSDLENPDVLSAKIGKAMKLEEQKQDTERQLKALTKQMKEDTEEWRRFQADLQTAVVVANDIKCEAQQELRVVKRKLQEEEEKSARLQKELDEVKGSNRLVVYHFPRPGLALLAAEEVDSVESDTASRWQGVCLSRASPTPPESAATVKSLIKSFDLGCSGSSGQNIPVHKVPRSPLSGIPVRTAPAAAVSPMQVQGALLHSVYNNTKPASKGIARHADLSDLPLADLLKGRNEELKPDHYLRKSPSLESLSKPPMAFSSRMLSSTPSCLKPQSKLSVERKDPLAALAREYGGSKRNALLKWCQKKTEGYQNIDITNFSSSWSDGLAFCALLHTYLPAHIPYQELNSQDKKRNLLLAFQAAESVGIKPSLELSEMMYTDRPDWQSVMQYVAQIYKYFET</sequence>
<dbReference type="PROSITE" id="PS50021">
    <property type="entry name" value="CH"/>
    <property type="match status" value="1"/>
</dbReference>
<comment type="caution">
    <text evidence="6">The sequence shown here is derived from an EMBL/GenBank/DDBJ whole genome shotgun (WGS) entry which is preliminary data.</text>
</comment>
<dbReference type="SUPFAM" id="SSF47576">
    <property type="entry name" value="Calponin-homology domain, CH-domain"/>
    <property type="match status" value="1"/>
</dbReference>
<dbReference type="Proteomes" id="UP000574210">
    <property type="component" value="Unassembled WGS sequence"/>
</dbReference>
<feature type="region of interest" description="Disordered" evidence="4">
    <location>
        <begin position="258"/>
        <end position="323"/>
    </location>
</feature>
<dbReference type="PANTHER" id="PTHR23167:SF3">
    <property type="entry name" value="CYTOSPIN-B"/>
    <property type="match status" value="1"/>
</dbReference>
<feature type="coiled-coil region" evidence="3">
    <location>
        <begin position="223"/>
        <end position="257"/>
    </location>
</feature>
<evidence type="ECO:0000256" key="4">
    <source>
        <dbReference type="SAM" id="MobiDB-lite"/>
    </source>
</evidence>
<protein>
    <submittedName>
        <fullName evidence="6">CYTSB protein</fullName>
    </submittedName>
</protein>
<feature type="region of interest" description="Disordered" evidence="4">
    <location>
        <begin position="1"/>
        <end position="43"/>
    </location>
</feature>
<feature type="region of interest" description="Disordered" evidence="4">
    <location>
        <begin position="335"/>
        <end position="362"/>
    </location>
</feature>
<dbReference type="FunFam" id="1.10.418.10:FF:000020">
    <property type="entry name" value="Cytospin-A isoform 1"/>
    <property type="match status" value="1"/>
</dbReference>
<reference evidence="6 7" key="1">
    <citation type="submission" date="2019-09" db="EMBL/GenBank/DDBJ databases">
        <title>Bird 10,000 Genomes (B10K) Project - Family phase.</title>
        <authorList>
            <person name="Zhang G."/>
        </authorList>
    </citation>
    <scope>NUCLEOTIDE SEQUENCE [LARGE SCALE GENOMIC DNA]</scope>
    <source>
        <strain evidence="6">B10K-CU-031-12</strain>
        <tissue evidence="6">Muscle</tissue>
    </source>
</reference>
<proteinExistence type="inferred from homology"/>
<dbReference type="InterPro" id="IPR050540">
    <property type="entry name" value="F-actin_Monoox_Mical"/>
</dbReference>
<feature type="non-terminal residue" evidence="6">
    <location>
        <position position="1"/>
    </location>
</feature>
<organism evidence="6 7">
    <name type="scientific">Rhodinocichla rosea</name>
    <dbReference type="NCBI Taxonomy" id="58203"/>
    <lineage>
        <taxon>Eukaryota</taxon>
        <taxon>Metazoa</taxon>
        <taxon>Chordata</taxon>
        <taxon>Craniata</taxon>
        <taxon>Vertebrata</taxon>
        <taxon>Euteleostomi</taxon>
        <taxon>Archelosauria</taxon>
        <taxon>Archosauria</taxon>
        <taxon>Dinosauria</taxon>
        <taxon>Saurischia</taxon>
        <taxon>Theropoda</taxon>
        <taxon>Coelurosauria</taxon>
        <taxon>Aves</taxon>
        <taxon>Neognathae</taxon>
        <taxon>Neoaves</taxon>
        <taxon>Telluraves</taxon>
        <taxon>Australaves</taxon>
        <taxon>Passeriformes</taxon>
        <taxon>Thraupidae</taxon>
        <taxon>Rhodinocichla</taxon>
    </lineage>
</organism>
<comment type="similarity">
    <text evidence="1">Belongs to the cytospin-A family.</text>
</comment>
<evidence type="ECO:0000313" key="7">
    <source>
        <dbReference type="Proteomes" id="UP000574210"/>
    </source>
</evidence>
<feature type="region of interest" description="Disordered" evidence="4">
    <location>
        <begin position="194"/>
        <end position="213"/>
    </location>
</feature>
<keyword evidence="7" id="KW-1185">Reference proteome</keyword>
<feature type="compositionally biased region" description="Low complexity" evidence="4">
    <location>
        <begin position="26"/>
        <end position="40"/>
    </location>
</feature>
<feature type="region of interest" description="Disordered" evidence="4">
    <location>
        <begin position="52"/>
        <end position="71"/>
    </location>
</feature>
<feature type="non-terminal residue" evidence="6">
    <location>
        <position position="1072"/>
    </location>
</feature>
<dbReference type="EMBL" id="VWYZ01000176">
    <property type="protein sequence ID" value="NXF21562.1"/>
    <property type="molecule type" value="Genomic_DNA"/>
</dbReference>
<gene>
    <name evidence="6" type="primary">Specc1</name>
    <name evidence="6" type="ORF">RHOROS_R12531</name>
</gene>